<gene>
    <name evidence="1" type="ORF">OFUS_LOCUS6048</name>
</gene>
<comment type="caution">
    <text evidence="1">The sequence shown here is derived from an EMBL/GenBank/DDBJ whole genome shotgun (WGS) entry which is preliminary data.</text>
</comment>
<dbReference type="InterPro" id="IPR002035">
    <property type="entry name" value="VWF_A"/>
</dbReference>
<dbReference type="SMART" id="SM00327">
    <property type="entry name" value="VWA"/>
    <property type="match status" value="2"/>
</dbReference>
<dbReference type="Proteomes" id="UP000749559">
    <property type="component" value="Unassembled WGS sequence"/>
</dbReference>
<reference evidence="1" key="1">
    <citation type="submission" date="2022-03" db="EMBL/GenBank/DDBJ databases">
        <authorList>
            <person name="Martin C."/>
        </authorList>
    </citation>
    <scope>NUCLEOTIDE SEQUENCE</scope>
</reference>
<dbReference type="AlphaFoldDB" id="A0A8J1TSL5"/>
<feature type="non-terminal residue" evidence="1">
    <location>
        <position position="524"/>
    </location>
</feature>
<name>A0A8J1TSL5_OWEFU</name>
<dbReference type="InterPro" id="IPR036465">
    <property type="entry name" value="vWFA_dom_sf"/>
</dbReference>
<proteinExistence type="predicted"/>
<dbReference type="Pfam" id="PF00092">
    <property type="entry name" value="VWA"/>
    <property type="match status" value="2"/>
</dbReference>
<dbReference type="CDD" id="cd01450">
    <property type="entry name" value="vWFA_subfamily_ECM"/>
    <property type="match status" value="1"/>
</dbReference>
<dbReference type="PANTHER" id="PTHR24020:SF84">
    <property type="entry name" value="VWFA DOMAIN-CONTAINING PROTEIN"/>
    <property type="match status" value="1"/>
</dbReference>
<organism evidence="1 2">
    <name type="scientific">Owenia fusiformis</name>
    <name type="common">Polychaete worm</name>
    <dbReference type="NCBI Taxonomy" id="6347"/>
    <lineage>
        <taxon>Eukaryota</taxon>
        <taxon>Metazoa</taxon>
        <taxon>Spiralia</taxon>
        <taxon>Lophotrochozoa</taxon>
        <taxon>Annelida</taxon>
        <taxon>Polychaeta</taxon>
        <taxon>Sedentaria</taxon>
        <taxon>Canalipalpata</taxon>
        <taxon>Sabellida</taxon>
        <taxon>Oweniida</taxon>
        <taxon>Oweniidae</taxon>
        <taxon>Owenia</taxon>
    </lineage>
</organism>
<dbReference type="PANTHER" id="PTHR24020">
    <property type="entry name" value="COLLAGEN ALPHA"/>
    <property type="match status" value="1"/>
</dbReference>
<dbReference type="CDD" id="cd00198">
    <property type="entry name" value="vWFA"/>
    <property type="match status" value="1"/>
</dbReference>
<dbReference type="OrthoDB" id="9944853at2759"/>
<dbReference type="SUPFAM" id="SSF53300">
    <property type="entry name" value="vWA-like"/>
    <property type="match status" value="2"/>
</dbReference>
<keyword evidence="2" id="KW-1185">Reference proteome</keyword>
<protein>
    <submittedName>
        <fullName evidence="1">Uncharacterized protein</fullName>
    </submittedName>
</protein>
<sequence length="524" mass="58551">GYIMYFVFAQNILQVVLTLCLLLLRHELGAVPAPVLLRLFPDSVYTNWIINKIIGNPVPRGDVQLPPGFGPMCAPPLPPGGLHDQPPPSNIDVCFILQVSCHISSDQISNARNIMAEIADRLSEEAYIGAVTYSGRANVRIPLGTNSRQSGSNIARAIRKMSNTLDNCQQCKARTHEALRACNEQFKSNGRDDTFYPNLIVIFTDGVSFETKFDFETPRLQTVKQAEINKKAGIITLVGSFKNPEGAYTGTMEWLNILAPSSIEGMRGLRHPFEVMSDDPQFSRFNIDRDIVDDIVNDIFTSVPICSTPCSQFADVVLVLDRSDSIRAEDLDKTLNFFREFIGKSIVHWKSGLQFGILTYNSGVYIHSQLREHTTIIELQRVIDRIPRTTAKFTQTDKAINEAIRQHILRGRLDARMIVIIATDGRSWHTGSPFPTSKDTIAAANQAKLRGIDVFVVGLPNYLELNTGYRTEWRFVASKPVECSVINMQSPNVTYDDLYIVGIMLTNELCKPSLDSSNCIFRGT</sequence>
<evidence type="ECO:0000313" key="1">
    <source>
        <dbReference type="EMBL" id="CAH1779220.1"/>
    </source>
</evidence>
<dbReference type="InterPro" id="IPR050525">
    <property type="entry name" value="ECM_Assembly_Org"/>
</dbReference>
<dbReference type="PROSITE" id="PS50234">
    <property type="entry name" value="VWFA"/>
    <property type="match status" value="2"/>
</dbReference>
<evidence type="ECO:0000313" key="2">
    <source>
        <dbReference type="Proteomes" id="UP000749559"/>
    </source>
</evidence>
<dbReference type="EMBL" id="CAIIXF020000003">
    <property type="protein sequence ID" value="CAH1779220.1"/>
    <property type="molecule type" value="Genomic_DNA"/>
</dbReference>
<accession>A0A8J1TSL5</accession>
<dbReference type="Gene3D" id="3.40.50.410">
    <property type="entry name" value="von Willebrand factor, type A domain"/>
    <property type="match status" value="2"/>
</dbReference>